<name>A0ABU2NHC4_9PSEU</name>
<keyword evidence="1" id="KW-0812">Transmembrane</keyword>
<dbReference type="InterPro" id="IPR005182">
    <property type="entry name" value="YdbS-like_PH"/>
</dbReference>
<keyword evidence="4" id="KW-1185">Reference proteome</keyword>
<keyword evidence="1" id="KW-1133">Transmembrane helix</keyword>
<proteinExistence type="predicted"/>
<accession>A0ABU2NHC4</accession>
<evidence type="ECO:0000313" key="4">
    <source>
        <dbReference type="Proteomes" id="UP001183202"/>
    </source>
</evidence>
<feature type="domain" description="YdbS-like PH" evidence="2">
    <location>
        <begin position="80"/>
        <end position="156"/>
    </location>
</feature>
<comment type="caution">
    <text evidence="3">The sequence shown here is derived from an EMBL/GenBank/DDBJ whole genome shotgun (WGS) entry which is preliminary data.</text>
</comment>
<dbReference type="Pfam" id="PF03703">
    <property type="entry name" value="bPH_2"/>
    <property type="match status" value="1"/>
</dbReference>
<keyword evidence="1" id="KW-0472">Membrane</keyword>
<gene>
    <name evidence="3" type="ORF">RM445_28015</name>
</gene>
<dbReference type="PANTHER" id="PTHR34473:SF3">
    <property type="entry name" value="TRANSMEMBRANE PROTEIN-RELATED"/>
    <property type="match status" value="1"/>
</dbReference>
<evidence type="ECO:0000256" key="1">
    <source>
        <dbReference type="SAM" id="Phobius"/>
    </source>
</evidence>
<reference evidence="4" key="1">
    <citation type="submission" date="2023-07" db="EMBL/GenBank/DDBJ databases">
        <title>30 novel species of actinomycetes from the DSMZ collection.</title>
        <authorList>
            <person name="Nouioui I."/>
        </authorList>
    </citation>
    <scope>NUCLEOTIDE SEQUENCE [LARGE SCALE GENOMIC DNA]</scope>
    <source>
        <strain evidence="4">DSM 45834</strain>
    </source>
</reference>
<dbReference type="EMBL" id="JAVREJ010000030">
    <property type="protein sequence ID" value="MDT0353362.1"/>
    <property type="molecule type" value="Genomic_DNA"/>
</dbReference>
<dbReference type="Proteomes" id="UP001183202">
    <property type="component" value="Unassembled WGS sequence"/>
</dbReference>
<feature type="transmembrane region" description="Helical" evidence="1">
    <location>
        <begin position="30"/>
        <end position="52"/>
    </location>
</feature>
<dbReference type="RefSeq" id="WP_311559875.1">
    <property type="nucleotide sequence ID" value="NZ_JAVREJ010000030.1"/>
</dbReference>
<evidence type="ECO:0000259" key="2">
    <source>
        <dbReference type="Pfam" id="PF03703"/>
    </source>
</evidence>
<protein>
    <submittedName>
        <fullName evidence="3">PH domain-containing protein</fullName>
    </submittedName>
</protein>
<organism evidence="3 4">
    <name type="scientific">Pseudonocardia charpentierae</name>
    <dbReference type="NCBI Taxonomy" id="3075545"/>
    <lineage>
        <taxon>Bacteria</taxon>
        <taxon>Bacillati</taxon>
        <taxon>Actinomycetota</taxon>
        <taxon>Actinomycetes</taxon>
        <taxon>Pseudonocardiales</taxon>
        <taxon>Pseudonocardiaceae</taxon>
        <taxon>Pseudonocardia</taxon>
    </lineage>
</organism>
<sequence>MHPDVVAAPLPELPLRPPAHRVHPRAVTWWRIRAAAGLLVLAVPALALFLVIGTTWTVALLVAIVVVGAAYVAAVPPWLYRISRWEITDRAVYTLHGWLVREWRIAPISRVQTVDTARGPLQQLLGLADVTVTTASARGAVRIRGLAADDAAELARVLTETTHATSGDAT</sequence>
<feature type="transmembrane region" description="Helical" evidence="1">
    <location>
        <begin position="58"/>
        <end position="80"/>
    </location>
</feature>
<evidence type="ECO:0000313" key="3">
    <source>
        <dbReference type="EMBL" id="MDT0353362.1"/>
    </source>
</evidence>
<dbReference type="PANTHER" id="PTHR34473">
    <property type="entry name" value="UPF0699 TRANSMEMBRANE PROTEIN YDBS"/>
    <property type="match status" value="1"/>
</dbReference>